<accession>A0A1X1SY81</accession>
<keyword evidence="3" id="KW-1185">Reference proteome</keyword>
<dbReference type="EMBL" id="AP022605">
    <property type="protein sequence ID" value="BBZ08954.1"/>
    <property type="molecule type" value="Genomic_DNA"/>
</dbReference>
<reference evidence="1 4" key="2">
    <citation type="journal article" date="2019" name="Emerg. Microbes Infect.">
        <title>Comprehensive subspecies identification of 175 nontuberculous mycobacteria species based on 7547 genomic profiles.</title>
        <authorList>
            <person name="Matsumoto Y."/>
            <person name="Kinjo T."/>
            <person name="Motooka D."/>
            <person name="Nabeya D."/>
            <person name="Jung N."/>
            <person name="Uechi K."/>
            <person name="Horii T."/>
            <person name="Iida T."/>
            <person name="Fujita J."/>
            <person name="Nakamura S."/>
        </authorList>
    </citation>
    <scope>NUCLEOTIDE SEQUENCE [LARGE SCALE GENOMIC DNA]</scope>
    <source>
        <strain evidence="1 4">JCM 12405</strain>
    </source>
</reference>
<dbReference type="AlphaFoldDB" id="A0A1X1SY81"/>
<sequence length="82" mass="8738">MTISAEDVRQLLDTDGEAVLVLIEGRTEVVTDGQLGSERYQGALEIISRHELLKRTGGASLDDRGLEEQAAALNTAVDELGG</sequence>
<dbReference type="EMBL" id="LQOS01000064">
    <property type="protein sequence ID" value="ORV36188.1"/>
    <property type="molecule type" value="Genomic_DNA"/>
</dbReference>
<gene>
    <name evidence="2" type="ORF">AWC01_17425</name>
    <name evidence="1" type="ORF">MDOR_31230</name>
</gene>
<organism evidence="2 3">
    <name type="scientific">Mycolicibacterium doricum</name>
    <dbReference type="NCBI Taxonomy" id="126673"/>
    <lineage>
        <taxon>Bacteria</taxon>
        <taxon>Bacillati</taxon>
        <taxon>Actinomycetota</taxon>
        <taxon>Actinomycetes</taxon>
        <taxon>Mycobacteriales</taxon>
        <taxon>Mycobacteriaceae</taxon>
        <taxon>Mycolicibacterium</taxon>
    </lineage>
</organism>
<dbReference type="RefSeq" id="WP_085192612.1">
    <property type="nucleotide sequence ID" value="NZ_AP022605.1"/>
</dbReference>
<proteinExistence type="predicted"/>
<dbReference type="Proteomes" id="UP000467201">
    <property type="component" value="Chromosome"/>
</dbReference>
<evidence type="ECO:0000313" key="3">
    <source>
        <dbReference type="Proteomes" id="UP000193564"/>
    </source>
</evidence>
<evidence type="ECO:0000313" key="1">
    <source>
        <dbReference type="EMBL" id="BBZ08954.1"/>
    </source>
</evidence>
<dbReference type="OrthoDB" id="3430612at2"/>
<evidence type="ECO:0000313" key="4">
    <source>
        <dbReference type="Proteomes" id="UP000467201"/>
    </source>
</evidence>
<name>A0A1X1SY81_9MYCO</name>
<protein>
    <submittedName>
        <fullName evidence="2">Pyridine nucleotide-disulfide oxidoreductase</fullName>
    </submittedName>
</protein>
<dbReference type="Proteomes" id="UP000193564">
    <property type="component" value="Unassembled WGS sequence"/>
</dbReference>
<dbReference type="KEGG" id="mdr:MDOR_31230"/>
<reference evidence="1" key="3">
    <citation type="submission" date="2020-02" db="EMBL/GenBank/DDBJ databases">
        <authorList>
            <person name="Matsumoto Y."/>
            <person name="Motooka D."/>
            <person name="Nakamura S."/>
        </authorList>
    </citation>
    <scope>NUCLEOTIDE SEQUENCE</scope>
    <source>
        <strain evidence="1">JCM 12405</strain>
    </source>
</reference>
<evidence type="ECO:0000313" key="2">
    <source>
        <dbReference type="EMBL" id="ORV36188.1"/>
    </source>
</evidence>
<dbReference type="STRING" id="126673.AWC01_17425"/>
<reference evidence="2 3" key="1">
    <citation type="submission" date="2016-01" db="EMBL/GenBank/DDBJ databases">
        <title>The new phylogeny of the genus Mycobacterium.</title>
        <authorList>
            <person name="Tarcisio F."/>
            <person name="Conor M."/>
            <person name="Antonella G."/>
            <person name="Elisabetta G."/>
            <person name="Giulia F.S."/>
            <person name="Sara T."/>
            <person name="Anna F."/>
            <person name="Clotilde B."/>
            <person name="Roberto B."/>
            <person name="Veronica D.S."/>
            <person name="Fabio R."/>
            <person name="Monica P."/>
            <person name="Olivier J."/>
            <person name="Enrico T."/>
            <person name="Nicola S."/>
        </authorList>
    </citation>
    <scope>NUCLEOTIDE SEQUENCE [LARGE SCALE GENOMIC DNA]</scope>
    <source>
        <strain evidence="2 3">DSM 44339</strain>
    </source>
</reference>